<keyword evidence="2" id="KW-0238">DNA-binding</keyword>
<evidence type="ECO:0000313" key="5">
    <source>
        <dbReference type="EMBL" id="OWL99010.1"/>
    </source>
</evidence>
<name>A0A246BTM5_9DEIO</name>
<sequence length="116" mass="12778">MENPAQPPVPASPLGVRVNRRAEVLHEQWVQEGSPGLGDLPDWAQAAHHVLLARRAAPDGLSPRKAQILGLVRAGQNREQIAKNTGLSPNTVKSHIDSLCVRFKARNMRELREVVE</sequence>
<dbReference type="Gene3D" id="1.10.10.10">
    <property type="entry name" value="Winged helix-like DNA-binding domain superfamily/Winged helix DNA-binding domain"/>
    <property type="match status" value="1"/>
</dbReference>
<keyword evidence="1" id="KW-0805">Transcription regulation</keyword>
<evidence type="ECO:0000256" key="3">
    <source>
        <dbReference type="ARBA" id="ARBA00023163"/>
    </source>
</evidence>
<evidence type="ECO:0000313" key="6">
    <source>
        <dbReference type="Proteomes" id="UP000197208"/>
    </source>
</evidence>
<dbReference type="PROSITE" id="PS50043">
    <property type="entry name" value="HTH_LUXR_2"/>
    <property type="match status" value="1"/>
</dbReference>
<dbReference type="InterPro" id="IPR016032">
    <property type="entry name" value="Sig_transdc_resp-reg_C-effctor"/>
</dbReference>
<dbReference type="Pfam" id="PF00196">
    <property type="entry name" value="GerE"/>
    <property type="match status" value="1"/>
</dbReference>
<keyword evidence="6" id="KW-1185">Reference proteome</keyword>
<evidence type="ECO:0000256" key="1">
    <source>
        <dbReference type="ARBA" id="ARBA00023015"/>
    </source>
</evidence>
<dbReference type="InterPro" id="IPR036388">
    <property type="entry name" value="WH-like_DNA-bd_sf"/>
</dbReference>
<reference evidence="5 6" key="1">
    <citation type="submission" date="2017-05" db="EMBL/GenBank/DDBJ databases">
        <title>De novo genome assembly of Deniococcus indicus strain DR1.</title>
        <authorList>
            <person name="Chauhan D."/>
            <person name="Yennamalli R.M."/>
            <person name="Priyadarshini R."/>
        </authorList>
    </citation>
    <scope>NUCLEOTIDE SEQUENCE [LARGE SCALE GENOMIC DNA]</scope>
    <source>
        <strain evidence="5 6">DR1</strain>
    </source>
</reference>
<comment type="caution">
    <text evidence="5">The sequence shown here is derived from an EMBL/GenBank/DDBJ whole genome shotgun (WGS) entry which is preliminary data.</text>
</comment>
<dbReference type="InterPro" id="IPR000792">
    <property type="entry name" value="Tscrpt_reg_LuxR_C"/>
</dbReference>
<feature type="domain" description="HTH luxR-type" evidence="4">
    <location>
        <begin position="54"/>
        <end position="116"/>
    </location>
</feature>
<proteinExistence type="predicted"/>
<accession>A0A246BTM5</accession>
<evidence type="ECO:0000256" key="2">
    <source>
        <dbReference type="ARBA" id="ARBA00023125"/>
    </source>
</evidence>
<dbReference type="CDD" id="cd06170">
    <property type="entry name" value="LuxR_C_like"/>
    <property type="match status" value="1"/>
</dbReference>
<dbReference type="AlphaFoldDB" id="A0A246BTM5"/>
<gene>
    <name evidence="5" type="ORF">CBQ26_00695</name>
</gene>
<dbReference type="SUPFAM" id="SSF46894">
    <property type="entry name" value="C-terminal effector domain of the bipartite response regulators"/>
    <property type="match status" value="1"/>
</dbReference>
<dbReference type="SMART" id="SM00421">
    <property type="entry name" value="HTH_LUXR"/>
    <property type="match status" value="1"/>
</dbReference>
<dbReference type="PANTHER" id="PTHR44688:SF16">
    <property type="entry name" value="DNA-BINDING TRANSCRIPTIONAL ACTIVATOR DEVR_DOSR"/>
    <property type="match status" value="1"/>
</dbReference>
<dbReference type="PANTHER" id="PTHR44688">
    <property type="entry name" value="DNA-BINDING TRANSCRIPTIONAL ACTIVATOR DEVR_DOSR"/>
    <property type="match status" value="1"/>
</dbReference>
<protein>
    <recommendedName>
        <fullName evidence="4">HTH luxR-type domain-containing protein</fullName>
    </recommendedName>
</protein>
<keyword evidence="3" id="KW-0804">Transcription</keyword>
<dbReference type="EMBL" id="NHMK01000003">
    <property type="protein sequence ID" value="OWL99010.1"/>
    <property type="molecule type" value="Genomic_DNA"/>
</dbReference>
<dbReference type="Proteomes" id="UP000197208">
    <property type="component" value="Unassembled WGS sequence"/>
</dbReference>
<dbReference type="PRINTS" id="PR00038">
    <property type="entry name" value="HTHLUXR"/>
</dbReference>
<organism evidence="5 6">
    <name type="scientific">Deinococcus indicus</name>
    <dbReference type="NCBI Taxonomy" id="223556"/>
    <lineage>
        <taxon>Bacteria</taxon>
        <taxon>Thermotogati</taxon>
        <taxon>Deinococcota</taxon>
        <taxon>Deinococci</taxon>
        <taxon>Deinococcales</taxon>
        <taxon>Deinococcaceae</taxon>
        <taxon>Deinococcus</taxon>
    </lineage>
</organism>
<evidence type="ECO:0000259" key="4">
    <source>
        <dbReference type="PROSITE" id="PS50043"/>
    </source>
</evidence>
<dbReference type="GO" id="GO:0003677">
    <property type="term" value="F:DNA binding"/>
    <property type="evidence" value="ECO:0007669"/>
    <property type="project" value="UniProtKB-KW"/>
</dbReference>
<dbReference type="GO" id="GO:0006355">
    <property type="term" value="P:regulation of DNA-templated transcription"/>
    <property type="evidence" value="ECO:0007669"/>
    <property type="project" value="InterPro"/>
</dbReference>